<name>A0A914V372_9BILA</name>
<reference evidence="3" key="1">
    <citation type="submission" date="2022-11" db="UniProtKB">
        <authorList>
            <consortium name="WormBaseParasite"/>
        </authorList>
    </citation>
    <scope>IDENTIFICATION</scope>
</reference>
<protein>
    <submittedName>
        <fullName evidence="3">Uncharacterized protein</fullName>
    </submittedName>
</protein>
<evidence type="ECO:0000256" key="1">
    <source>
        <dbReference type="SAM" id="MobiDB-lite"/>
    </source>
</evidence>
<evidence type="ECO:0000313" key="2">
    <source>
        <dbReference type="Proteomes" id="UP000887566"/>
    </source>
</evidence>
<sequence>MQVPSGPRGDAPGGRKCLAHDNYTGTTTSATGPIIARREICEQFSTGESQKIAKSDQRRAVGPPTARRMSSDGFLSSARTRTDRTERENSSDRKLDGKRIGSRVSRA</sequence>
<feature type="region of interest" description="Disordered" evidence="1">
    <location>
        <begin position="47"/>
        <end position="107"/>
    </location>
</feature>
<evidence type="ECO:0000313" key="3">
    <source>
        <dbReference type="WBParaSite" id="PSAMB.scaffold1421size31716.g12991.t1"/>
    </source>
</evidence>
<keyword evidence="2" id="KW-1185">Reference proteome</keyword>
<feature type="region of interest" description="Disordered" evidence="1">
    <location>
        <begin position="1"/>
        <end position="34"/>
    </location>
</feature>
<dbReference type="AlphaFoldDB" id="A0A914V372"/>
<dbReference type="Proteomes" id="UP000887566">
    <property type="component" value="Unplaced"/>
</dbReference>
<accession>A0A914V372</accession>
<dbReference type="WBParaSite" id="PSAMB.scaffold1421size31716.g12991.t1">
    <property type="protein sequence ID" value="PSAMB.scaffold1421size31716.g12991.t1"/>
    <property type="gene ID" value="PSAMB.scaffold1421size31716.g12991"/>
</dbReference>
<organism evidence="2 3">
    <name type="scientific">Plectus sambesii</name>
    <dbReference type="NCBI Taxonomy" id="2011161"/>
    <lineage>
        <taxon>Eukaryota</taxon>
        <taxon>Metazoa</taxon>
        <taxon>Ecdysozoa</taxon>
        <taxon>Nematoda</taxon>
        <taxon>Chromadorea</taxon>
        <taxon>Plectida</taxon>
        <taxon>Plectina</taxon>
        <taxon>Plectoidea</taxon>
        <taxon>Plectidae</taxon>
        <taxon>Plectus</taxon>
    </lineage>
</organism>
<feature type="compositionally biased region" description="Basic and acidic residues" evidence="1">
    <location>
        <begin position="80"/>
        <end position="99"/>
    </location>
</feature>
<proteinExistence type="predicted"/>